<proteinExistence type="predicted"/>
<protein>
    <submittedName>
        <fullName evidence="2">Uncharacterized protein</fullName>
    </submittedName>
</protein>
<sequence length="104" mass="11632">MEMLIELITLIVLVIIVLIIICFICMVIRRSSGEQNLVHPDELEMRPFQQAPNQLIPNQPAEQPRNGLNGLALLVMSVNEVISRAQPQMNVRLGGRVEFAESAV</sequence>
<evidence type="ECO:0000256" key="1">
    <source>
        <dbReference type="SAM" id="Phobius"/>
    </source>
</evidence>
<feature type="transmembrane region" description="Helical" evidence="1">
    <location>
        <begin position="6"/>
        <end position="28"/>
    </location>
</feature>
<keyword evidence="1" id="KW-0472">Membrane</keyword>
<keyword evidence="1" id="KW-1133">Transmembrane helix</keyword>
<evidence type="ECO:0000313" key="2">
    <source>
        <dbReference type="EMBL" id="JAC58095.1"/>
    </source>
</evidence>
<dbReference type="AlphaFoldDB" id="A0A034WV59"/>
<name>A0A034WV59_BACDO</name>
<keyword evidence="1" id="KW-0812">Transmembrane</keyword>
<organism evidence="2">
    <name type="scientific">Bactrocera dorsalis</name>
    <name type="common">Oriental fruit fly</name>
    <name type="synonym">Dacus dorsalis</name>
    <dbReference type="NCBI Taxonomy" id="27457"/>
    <lineage>
        <taxon>Eukaryota</taxon>
        <taxon>Metazoa</taxon>
        <taxon>Ecdysozoa</taxon>
        <taxon>Arthropoda</taxon>
        <taxon>Hexapoda</taxon>
        <taxon>Insecta</taxon>
        <taxon>Pterygota</taxon>
        <taxon>Neoptera</taxon>
        <taxon>Endopterygota</taxon>
        <taxon>Diptera</taxon>
        <taxon>Brachycera</taxon>
        <taxon>Muscomorpha</taxon>
        <taxon>Tephritoidea</taxon>
        <taxon>Tephritidae</taxon>
        <taxon>Bactrocera</taxon>
        <taxon>Bactrocera</taxon>
    </lineage>
</organism>
<reference evidence="2" key="1">
    <citation type="journal article" date="2014" name="BMC Genomics">
        <title>Characterizing the developmental transcriptome of the oriental fruit fly, Bactrocera dorsalis (Diptera: Tephritidae) through comparative genomic analysis with Drosophila melanogaster utilizing modENCODE datasets.</title>
        <authorList>
            <person name="Geib S.M."/>
            <person name="Calla B."/>
            <person name="Hall B."/>
            <person name="Hou S."/>
            <person name="Manoukis N.C."/>
        </authorList>
    </citation>
    <scope>NUCLEOTIDE SEQUENCE</scope>
    <source>
        <strain evidence="2">Punador</strain>
    </source>
</reference>
<accession>A0A034WV59</accession>
<dbReference type="EMBL" id="GAKP01000857">
    <property type="protein sequence ID" value="JAC58095.1"/>
    <property type="molecule type" value="Transcribed_RNA"/>
</dbReference>